<dbReference type="AlphaFoldDB" id="W4JY03"/>
<reference evidence="1 2" key="1">
    <citation type="journal article" date="2012" name="New Phytol.">
        <title>Insight into trade-off between wood decay and parasitism from the genome of a fungal forest pathogen.</title>
        <authorList>
            <person name="Olson A."/>
            <person name="Aerts A."/>
            <person name="Asiegbu F."/>
            <person name="Belbahri L."/>
            <person name="Bouzid O."/>
            <person name="Broberg A."/>
            <person name="Canback B."/>
            <person name="Coutinho P.M."/>
            <person name="Cullen D."/>
            <person name="Dalman K."/>
            <person name="Deflorio G."/>
            <person name="van Diepen L.T."/>
            <person name="Dunand C."/>
            <person name="Duplessis S."/>
            <person name="Durling M."/>
            <person name="Gonthier P."/>
            <person name="Grimwood J."/>
            <person name="Fossdal C.G."/>
            <person name="Hansson D."/>
            <person name="Henrissat B."/>
            <person name="Hietala A."/>
            <person name="Himmelstrand K."/>
            <person name="Hoffmeister D."/>
            <person name="Hogberg N."/>
            <person name="James T.Y."/>
            <person name="Karlsson M."/>
            <person name="Kohler A."/>
            <person name="Kues U."/>
            <person name="Lee Y.H."/>
            <person name="Lin Y.C."/>
            <person name="Lind M."/>
            <person name="Lindquist E."/>
            <person name="Lombard V."/>
            <person name="Lucas S."/>
            <person name="Lunden K."/>
            <person name="Morin E."/>
            <person name="Murat C."/>
            <person name="Park J."/>
            <person name="Raffaello T."/>
            <person name="Rouze P."/>
            <person name="Salamov A."/>
            <person name="Schmutz J."/>
            <person name="Solheim H."/>
            <person name="Stahlberg J."/>
            <person name="Velez H."/>
            <person name="de Vries R.P."/>
            <person name="Wiebenga A."/>
            <person name="Woodward S."/>
            <person name="Yakovlev I."/>
            <person name="Garbelotto M."/>
            <person name="Martin F."/>
            <person name="Grigoriev I.V."/>
            <person name="Stenlid J."/>
        </authorList>
    </citation>
    <scope>NUCLEOTIDE SEQUENCE [LARGE SCALE GENOMIC DNA]</scope>
    <source>
        <strain evidence="1 2">TC 32-1</strain>
    </source>
</reference>
<dbReference type="Gene3D" id="2.120.10.70">
    <property type="entry name" value="Fucose-specific lectin"/>
    <property type="match status" value="1"/>
</dbReference>
<organism evidence="1 2">
    <name type="scientific">Heterobasidion irregulare (strain TC 32-1)</name>
    <dbReference type="NCBI Taxonomy" id="747525"/>
    <lineage>
        <taxon>Eukaryota</taxon>
        <taxon>Fungi</taxon>
        <taxon>Dikarya</taxon>
        <taxon>Basidiomycota</taxon>
        <taxon>Agaricomycotina</taxon>
        <taxon>Agaricomycetes</taxon>
        <taxon>Russulales</taxon>
        <taxon>Bondarzewiaceae</taxon>
        <taxon>Heterobasidion</taxon>
        <taxon>Heterobasidion annosum species complex</taxon>
    </lineage>
</organism>
<gene>
    <name evidence="1" type="ORF">HETIRDRAFT_453889</name>
</gene>
<proteinExistence type="predicted"/>
<dbReference type="HOGENOM" id="CLU_091065_0_0_1"/>
<dbReference type="Proteomes" id="UP000030671">
    <property type="component" value="Unassembled WGS sequence"/>
</dbReference>
<dbReference type="OrthoDB" id="5367135at2759"/>
<dbReference type="SUPFAM" id="SSF89372">
    <property type="entry name" value="Fucose-specific lectin"/>
    <property type="match status" value="1"/>
</dbReference>
<dbReference type="KEGG" id="hir:HETIRDRAFT_453889"/>
<dbReference type="RefSeq" id="XP_009549790.1">
    <property type="nucleotide sequence ID" value="XM_009551495.1"/>
</dbReference>
<keyword evidence="2" id="KW-1185">Reference proteome</keyword>
<dbReference type="EMBL" id="KI925462">
    <property type="protein sequence ID" value="ETW77756.1"/>
    <property type="molecule type" value="Genomic_DNA"/>
</dbReference>
<sequence length="288" mass="31612">MAQFQDLTRRLLAAGGAMDPEGKSMFLLYTDRSSLVSKHWTGETFGDQDVVATSIRANSTASYLFSPNSRRIICISAASAIRSLTFNEDEEEWVDDAIPRHDVHPEGKLATAFGADHRAYVFFQNPAGQLVQLDDRWNPTILPADPVVGSPLATTVGEKIHLFYLSTKDNCIHYVVQGDEGSWSDKVVSKAALEGKVKRFSVGKNEETGVFEVYVLTEKNGLLQIVGDEDGKANASAEKTVLGKVDENEQKRAMRYGRPDNSSCPGEALTKVQFQSNTSSTLHHVVAD</sequence>
<dbReference type="eggNOG" id="ENOG502RQSA">
    <property type="taxonomic scope" value="Eukaryota"/>
</dbReference>
<evidence type="ECO:0000313" key="2">
    <source>
        <dbReference type="Proteomes" id="UP000030671"/>
    </source>
</evidence>
<dbReference type="InParanoid" id="W4JY03"/>
<accession>W4JY03</accession>
<protein>
    <recommendedName>
        <fullName evidence="3">Fucose-specific lectin</fullName>
    </recommendedName>
</protein>
<dbReference type="GeneID" id="20676445"/>
<name>W4JY03_HETIT</name>
<evidence type="ECO:0008006" key="3">
    <source>
        <dbReference type="Google" id="ProtNLM"/>
    </source>
</evidence>
<evidence type="ECO:0000313" key="1">
    <source>
        <dbReference type="EMBL" id="ETW77756.1"/>
    </source>
</evidence>